<gene>
    <name evidence="11" type="ORF">TrRE_jg7621</name>
</gene>
<keyword evidence="3" id="KW-0808">Transferase</keyword>
<evidence type="ECO:0000256" key="4">
    <source>
        <dbReference type="ARBA" id="ARBA00022741"/>
    </source>
</evidence>
<evidence type="ECO:0000256" key="8">
    <source>
        <dbReference type="ARBA" id="ARBA00048679"/>
    </source>
</evidence>
<evidence type="ECO:0000313" key="11">
    <source>
        <dbReference type="EMBL" id="GMH54278.1"/>
    </source>
</evidence>
<dbReference type="InterPro" id="IPR011009">
    <property type="entry name" value="Kinase-like_dom_sf"/>
</dbReference>
<dbReference type="EMBL" id="BRXZ01002091">
    <property type="protein sequence ID" value="GMH54278.1"/>
    <property type="molecule type" value="Genomic_DNA"/>
</dbReference>
<feature type="compositionally biased region" description="Acidic residues" evidence="9">
    <location>
        <begin position="428"/>
        <end position="437"/>
    </location>
</feature>
<evidence type="ECO:0000256" key="7">
    <source>
        <dbReference type="ARBA" id="ARBA00047899"/>
    </source>
</evidence>
<comment type="similarity">
    <text evidence="1">Belongs to the protein kinase superfamily. STE Ser/Thr protein kinase family. STE20 subfamily.</text>
</comment>
<evidence type="ECO:0000256" key="9">
    <source>
        <dbReference type="SAM" id="MobiDB-lite"/>
    </source>
</evidence>
<evidence type="ECO:0000256" key="6">
    <source>
        <dbReference type="ARBA" id="ARBA00022840"/>
    </source>
</evidence>
<feature type="region of interest" description="Disordered" evidence="9">
    <location>
        <begin position="73"/>
        <end position="102"/>
    </location>
</feature>
<name>A0A9W6ZNK4_9STRA</name>
<accession>A0A9W6ZNK4</accession>
<dbReference type="SUPFAM" id="SSF56112">
    <property type="entry name" value="Protein kinase-like (PK-like)"/>
    <property type="match status" value="1"/>
</dbReference>
<keyword evidence="6" id="KW-0067">ATP-binding</keyword>
<evidence type="ECO:0000256" key="2">
    <source>
        <dbReference type="ARBA" id="ARBA00022527"/>
    </source>
</evidence>
<dbReference type="Gene3D" id="1.10.510.10">
    <property type="entry name" value="Transferase(Phosphotransferase) domain 1"/>
    <property type="match status" value="1"/>
</dbReference>
<feature type="region of interest" description="Disordered" evidence="9">
    <location>
        <begin position="25"/>
        <end position="49"/>
    </location>
</feature>
<dbReference type="GO" id="GO:0004674">
    <property type="term" value="F:protein serine/threonine kinase activity"/>
    <property type="evidence" value="ECO:0007669"/>
    <property type="project" value="UniProtKB-KW"/>
</dbReference>
<keyword evidence="2" id="KW-0723">Serine/threonine-protein kinase</keyword>
<evidence type="ECO:0000256" key="1">
    <source>
        <dbReference type="ARBA" id="ARBA00008874"/>
    </source>
</evidence>
<comment type="catalytic activity">
    <reaction evidence="7">
        <text>L-threonyl-[protein] + ATP = O-phospho-L-threonyl-[protein] + ADP + H(+)</text>
        <dbReference type="Rhea" id="RHEA:46608"/>
        <dbReference type="Rhea" id="RHEA-COMP:11060"/>
        <dbReference type="Rhea" id="RHEA-COMP:11605"/>
        <dbReference type="ChEBI" id="CHEBI:15378"/>
        <dbReference type="ChEBI" id="CHEBI:30013"/>
        <dbReference type="ChEBI" id="CHEBI:30616"/>
        <dbReference type="ChEBI" id="CHEBI:61977"/>
        <dbReference type="ChEBI" id="CHEBI:456216"/>
        <dbReference type="EC" id="2.7.11.1"/>
    </reaction>
</comment>
<evidence type="ECO:0000259" key="10">
    <source>
        <dbReference type="PROSITE" id="PS50011"/>
    </source>
</evidence>
<dbReference type="Proteomes" id="UP001165082">
    <property type="component" value="Unassembled WGS sequence"/>
</dbReference>
<reference evidence="11" key="1">
    <citation type="submission" date="2022-07" db="EMBL/GenBank/DDBJ databases">
        <title>Genome analysis of Parmales, a sister group of diatoms, reveals the evolutionary specialization of diatoms from phago-mixotrophs to photoautotrophs.</title>
        <authorList>
            <person name="Ban H."/>
            <person name="Sato S."/>
            <person name="Yoshikawa S."/>
            <person name="Kazumasa Y."/>
            <person name="Nakamura Y."/>
            <person name="Ichinomiya M."/>
            <person name="Saitoh K."/>
            <person name="Sato N."/>
            <person name="Blanc-Mathieu R."/>
            <person name="Endo H."/>
            <person name="Kuwata A."/>
            <person name="Ogata H."/>
        </authorList>
    </citation>
    <scope>NUCLEOTIDE SEQUENCE</scope>
</reference>
<keyword evidence="4" id="KW-0547">Nucleotide-binding</keyword>
<protein>
    <recommendedName>
        <fullName evidence="10">Protein kinase domain-containing protein</fullName>
    </recommendedName>
</protein>
<dbReference type="PROSITE" id="PS00108">
    <property type="entry name" value="PROTEIN_KINASE_ST"/>
    <property type="match status" value="1"/>
</dbReference>
<dbReference type="GO" id="GO:0005524">
    <property type="term" value="F:ATP binding"/>
    <property type="evidence" value="ECO:0007669"/>
    <property type="project" value="UniProtKB-KW"/>
</dbReference>
<dbReference type="PROSITE" id="PS50011">
    <property type="entry name" value="PROTEIN_KINASE_DOM"/>
    <property type="match status" value="1"/>
</dbReference>
<organism evidence="11 12">
    <name type="scientific">Triparma retinervis</name>
    <dbReference type="NCBI Taxonomy" id="2557542"/>
    <lineage>
        <taxon>Eukaryota</taxon>
        <taxon>Sar</taxon>
        <taxon>Stramenopiles</taxon>
        <taxon>Ochrophyta</taxon>
        <taxon>Bolidophyceae</taxon>
        <taxon>Parmales</taxon>
        <taxon>Triparmaceae</taxon>
        <taxon>Triparma</taxon>
    </lineage>
</organism>
<comment type="catalytic activity">
    <reaction evidence="8">
        <text>L-seryl-[protein] + ATP = O-phospho-L-seryl-[protein] + ADP + H(+)</text>
        <dbReference type="Rhea" id="RHEA:17989"/>
        <dbReference type="Rhea" id="RHEA-COMP:9863"/>
        <dbReference type="Rhea" id="RHEA-COMP:11604"/>
        <dbReference type="ChEBI" id="CHEBI:15378"/>
        <dbReference type="ChEBI" id="CHEBI:29999"/>
        <dbReference type="ChEBI" id="CHEBI:30616"/>
        <dbReference type="ChEBI" id="CHEBI:83421"/>
        <dbReference type="ChEBI" id="CHEBI:456216"/>
        <dbReference type="EC" id="2.7.11.1"/>
    </reaction>
</comment>
<proteinExistence type="inferred from homology"/>
<dbReference type="Pfam" id="PF00069">
    <property type="entry name" value="Pkinase"/>
    <property type="match status" value="1"/>
</dbReference>
<dbReference type="PANTHER" id="PTHR48012">
    <property type="entry name" value="STERILE20-LIKE KINASE, ISOFORM B-RELATED"/>
    <property type="match status" value="1"/>
</dbReference>
<feature type="region of interest" description="Disordered" evidence="9">
    <location>
        <begin position="409"/>
        <end position="437"/>
    </location>
</feature>
<dbReference type="SMART" id="SM00220">
    <property type="entry name" value="S_TKc"/>
    <property type="match status" value="1"/>
</dbReference>
<sequence>MLESISQVAAAHVLDRTAEMRASLAKKSFGREATDTSFGSSSSADKDVDLASLLPPPRISLSIDVDVVNDDSEEASLPLGDDTPKGKGGKTRSNSSSGKMHLVDFHDGSMKETWVISNEGAMRLDEYNPKEEYMEMLRGKAFRSNHVVSFYDAYSTEDGFAHVVMEYMNGGSIQDMIDKGGSQNEDVLRNIARGIAEGLKELHENKFLHRDLKPANVLMGTDGSVKVADFGVSKDLASSKDLAKTFIGTFLYMSPERIAGEDYDQAADIWGLGMTILASFLGRDRPSTASLLEHRFLATGDGKSPMPQASSTDHIEKAKKAELLAVVTTCKEHGVTFPRKTTSFRVIAAQVGVTESYCEEVFCPRKSKQQRQTPTRRKSSAANINKVGILAKEGLMTTKETLIKSSPTRALKKAFSTKGEKSFGGGREEEEPIVLGG</sequence>
<feature type="domain" description="Protein kinase" evidence="10">
    <location>
        <begin position="77"/>
        <end position="362"/>
    </location>
</feature>
<dbReference type="InterPro" id="IPR000719">
    <property type="entry name" value="Prot_kinase_dom"/>
</dbReference>
<keyword evidence="5" id="KW-0418">Kinase</keyword>
<keyword evidence="12" id="KW-1185">Reference proteome</keyword>
<dbReference type="InterPro" id="IPR008271">
    <property type="entry name" value="Ser/Thr_kinase_AS"/>
</dbReference>
<dbReference type="GO" id="GO:0005737">
    <property type="term" value="C:cytoplasm"/>
    <property type="evidence" value="ECO:0007669"/>
    <property type="project" value="TreeGrafter"/>
</dbReference>
<dbReference type="AlphaFoldDB" id="A0A9W6ZNK4"/>
<comment type="caution">
    <text evidence="11">The sequence shown here is derived from an EMBL/GenBank/DDBJ whole genome shotgun (WGS) entry which is preliminary data.</text>
</comment>
<dbReference type="InterPro" id="IPR050629">
    <property type="entry name" value="STE20/SPS1-PAK"/>
</dbReference>
<evidence type="ECO:0000256" key="3">
    <source>
        <dbReference type="ARBA" id="ARBA00022679"/>
    </source>
</evidence>
<evidence type="ECO:0000256" key="5">
    <source>
        <dbReference type="ARBA" id="ARBA00022777"/>
    </source>
</evidence>
<dbReference type="OrthoDB" id="10252354at2759"/>
<dbReference type="PANTHER" id="PTHR48012:SF10">
    <property type="entry name" value="FI20177P1"/>
    <property type="match status" value="1"/>
</dbReference>
<evidence type="ECO:0000313" key="12">
    <source>
        <dbReference type="Proteomes" id="UP001165082"/>
    </source>
</evidence>